<keyword evidence="5" id="KW-1185">Reference proteome</keyword>
<dbReference type="GO" id="GO:0005634">
    <property type="term" value="C:nucleus"/>
    <property type="evidence" value="ECO:0007669"/>
    <property type="project" value="TreeGrafter"/>
</dbReference>
<dbReference type="InterPro" id="IPR032675">
    <property type="entry name" value="LRR_dom_sf"/>
</dbReference>
<evidence type="ECO:0000313" key="5">
    <source>
        <dbReference type="Proteomes" id="UP000009168"/>
    </source>
</evidence>
<dbReference type="PANTHER" id="PTHR24113">
    <property type="entry name" value="RAN GTPASE-ACTIVATING PROTEIN 1"/>
    <property type="match status" value="1"/>
</dbReference>
<evidence type="ECO:0000256" key="2">
    <source>
        <dbReference type="ARBA" id="ARBA00022614"/>
    </source>
</evidence>
<evidence type="ECO:0000256" key="3">
    <source>
        <dbReference type="ARBA" id="ARBA00022737"/>
    </source>
</evidence>
<accession>I7M355</accession>
<keyword evidence="2" id="KW-0433">Leucine-rich repeat</keyword>
<dbReference type="PANTHER" id="PTHR24113:SF12">
    <property type="entry name" value="RAN GTPASE-ACTIVATING PROTEIN 1"/>
    <property type="match status" value="1"/>
</dbReference>
<dbReference type="GO" id="GO:0006913">
    <property type="term" value="P:nucleocytoplasmic transport"/>
    <property type="evidence" value="ECO:0007669"/>
    <property type="project" value="TreeGrafter"/>
</dbReference>
<organism evidence="4 5">
    <name type="scientific">Tetrahymena thermophila (strain SB210)</name>
    <dbReference type="NCBI Taxonomy" id="312017"/>
    <lineage>
        <taxon>Eukaryota</taxon>
        <taxon>Sar</taxon>
        <taxon>Alveolata</taxon>
        <taxon>Ciliophora</taxon>
        <taxon>Intramacronucleata</taxon>
        <taxon>Oligohymenophorea</taxon>
        <taxon>Hymenostomatida</taxon>
        <taxon>Tetrahymenina</taxon>
        <taxon>Tetrahymenidae</taxon>
        <taxon>Tetrahymena</taxon>
    </lineage>
</organism>
<keyword evidence="1" id="KW-0343">GTPase activation</keyword>
<dbReference type="InParanoid" id="I7M355"/>
<keyword evidence="4" id="KW-0808">Transferase</keyword>
<proteinExistence type="predicted"/>
<dbReference type="Gene3D" id="3.80.10.10">
    <property type="entry name" value="Ribonuclease Inhibitor"/>
    <property type="match status" value="1"/>
</dbReference>
<sequence length="297" mass="34982">MVKLVLNPMNCLQRYEHYSFKPELDCRIYTQFLIGENATNSKKFVQSLQKFKNLDWLSLNFSAKLESQDALIDGFYDDISFEIYNLEIIVFNQNLQETTDFDFKIFELIQDCKQIQLLTINLYCCQIGDEGMNRLSKVLYLPQLIGLELKLQGNQLQNESFVSLQQLLVRHQNLKYLNLRLGYNTLSSTMVEKLIEILQGLHKLEKLVLFMSHCMIQNQGAQLLLEQLAKMKQLRHLVLDLERNSLRHEDGNNIPKLFRTLNQLYSFNLNLSMNHLQINQSKINNQIRKTPHLVIYF</sequence>
<protein>
    <submittedName>
        <fullName evidence="4">Kinase domain protein, putative</fullName>
    </submittedName>
</protein>
<evidence type="ECO:0000256" key="1">
    <source>
        <dbReference type="ARBA" id="ARBA00022468"/>
    </source>
</evidence>
<keyword evidence="3" id="KW-0677">Repeat</keyword>
<dbReference type="InterPro" id="IPR027038">
    <property type="entry name" value="RanGap"/>
</dbReference>
<dbReference type="Proteomes" id="UP000009168">
    <property type="component" value="Unassembled WGS sequence"/>
</dbReference>
<reference evidence="5" key="1">
    <citation type="journal article" date="2006" name="PLoS Biol.">
        <title>Macronuclear genome sequence of the ciliate Tetrahymena thermophila, a model eukaryote.</title>
        <authorList>
            <person name="Eisen J.A."/>
            <person name="Coyne R.S."/>
            <person name="Wu M."/>
            <person name="Wu D."/>
            <person name="Thiagarajan M."/>
            <person name="Wortman J.R."/>
            <person name="Badger J.H."/>
            <person name="Ren Q."/>
            <person name="Amedeo P."/>
            <person name="Jones K.M."/>
            <person name="Tallon L.J."/>
            <person name="Delcher A.L."/>
            <person name="Salzberg S.L."/>
            <person name="Silva J.C."/>
            <person name="Haas B.J."/>
            <person name="Majoros W.H."/>
            <person name="Farzad M."/>
            <person name="Carlton J.M."/>
            <person name="Smith R.K. Jr."/>
            <person name="Garg J."/>
            <person name="Pearlman R.E."/>
            <person name="Karrer K.M."/>
            <person name="Sun L."/>
            <person name="Manning G."/>
            <person name="Elde N.C."/>
            <person name="Turkewitz A.P."/>
            <person name="Asai D.J."/>
            <person name="Wilkes D.E."/>
            <person name="Wang Y."/>
            <person name="Cai H."/>
            <person name="Collins K."/>
            <person name="Stewart B.A."/>
            <person name="Lee S.R."/>
            <person name="Wilamowska K."/>
            <person name="Weinberg Z."/>
            <person name="Ruzzo W.L."/>
            <person name="Wloga D."/>
            <person name="Gaertig J."/>
            <person name="Frankel J."/>
            <person name="Tsao C.-C."/>
            <person name="Gorovsky M.A."/>
            <person name="Keeling P.J."/>
            <person name="Waller R.F."/>
            <person name="Patron N.J."/>
            <person name="Cherry J.M."/>
            <person name="Stover N.A."/>
            <person name="Krieger C.J."/>
            <person name="del Toro C."/>
            <person name="Ryder H.F."/>
            <person name="Williamson S.C."/>
            <person name="Barbeau R.A."/>
            <person name="Hamilton E.P."/>
            <person name="Orias E."/>
        </authorList>
    </citation>
    <scope>NUCLEOTIDE SEQUENCE [LARGE SCALE GENOMIC DNA]</scope>
    <source>
        <strain evidence="5">SB210</strain>
    </source>
</reference>
<name>I7M355_TETTS</name>
<dbReference type="GO" id="GO:0016301">
    <property type="term" value="F:kinase activity"/>
    <property type="evidence" value="ECO:0007669"/>
    <property type="project" value="UniProtKB-KW"/>
</dbReference>
<dbReference type="SUPFAM" id="SSF52047">
    <property type="entry name" value="RNI-like"/>
    <property type="match status" value="1"/>
</dbReference>
<dbReference type="GeneID" id="7838138"/>
<dbReference type="KEGG" id="tet:TTHERM_00558580"/>
<dbReference type="AlphaFoldDB" id="I7M355"/>
<dbReference type="RefSeq" id="XP_001022420.2">
    <property type="nucleotide sequence ID" value="XM_001022420.2"/>
</dbReference>
<dbReference type="EMBL" id="GG662547">
    <property type="protein sequence ID" value="EAS02175.2"/>
    <property type="molecule type" value="Genomic_DNA"/>
</dbReference>
<dbReference type="GO" id="GO:0031267">
    <property type="term" value="F:small GTPase binding"/>
    <property type="evidence" value="ECO:0007669"/>
    <property type="project" value="TreeGrafter"/>
</dbReference>
<dbReference type="GO" id="GO:0005829">
    <property type="term" value="C:cytosol"/>
    <property type="evidence" value="ECO:0007669"/>
    <property type="project" value="TreeGrafter"/>
</dbReference>
<keyword evidence="4" id="KW-0418">Kinase</keyword>
<dbReference type="GO" id="GO:0005096">
    <property type="term" value="F:GTPase activator activity"/>
    <property type="evidence" value="ECO:0007669"/>
    <property type="project" value="UniProtKB-KW"/>
</dbReference>
<gene>
    <name evidence="4" type="ORF">TTHERM_00558580</name>
</gene>
<dbReference type="GO" id="GO:0048471">
    <property type="term" value="C:perinuclear region of cytoplasm"/>
    <property type="evidence" value="ECO:0007669"/>
    <property type="project" value="TreeGrafter"/>
</dbReference>
<evidence type="ECO:0000313" key="4">
    <source>
        <dbReference type="EMBL" id="EAS02175.2"/>
    </source>
</evidence>